<dbReference type="EMBL" id="JAPEUX010000001">
    <property type="protein sequence ID" value="KAJ4360538.1"/>
    <property type="molecule type" value="Genomic_DNA"/>
</dbReference>
<dbReference type="InterPro" id="IPR045153">
    <property type="entry name" value="Est1/Ebs1-like"/>
</dbReference>
<proteinExistence type="predicted"/>
<gene>
    <name evidence="5" type="ORF">N0V89_001103</name>
</gene>
<dbReference type="Pfam" id="PF10373">
    <property type="entry name" value="EST1_DNA_bind"/>
    <property type="match status" value="1"/>
</dbReference>
<dbReference type="PANTHER" id="PTHR15696">
    <property type="entry name" value="SMG-7 SUPPRESSOR WITH MORPHOLOGICAL EFFECT ON GENITALIA PROTEIN 7"/>
    <property type="match status" value="1"/>
</dbReference>
<evidence type="ECO:0000313" key="5">
    <source>
        <dbReference type="EMBL" id="KAJ4360538.1"/>
    </source>
</evidence>
<accession>A0A9W8XVW9</accession>
<evidence type="ECO:0000256" key="1">
    <source>
        <dbReference type="RuleBase" id="RU369098"/>
    </source>
</evidence>
<dbReference type="PANTHER" id="PTHR15696:SF36">
    <property type="entry name" value="NONSENSE-MEDIATED MRNA DECAY FACTOR"/>
    <property type="match status" value="1"/>
</dbReference>
<keyword evidence="6" id="KW-1185">Reference proteome</keyword>
<dbReference type="InterPro" id="IPR011990">
    <property type="entry name" value="TPR-like_helical_dom_sf"/>
</dbReference>
<dbReference type="InterPro" id="IPR018834">
    <property type="entry name" value="DNA/RNA-bd_Est1-type"/>
</dbReference>
<comment type="function">
    <text evidence="1">Plays a role in nonsense-mediated mRNA decay.</text>
</comment>
<feature type="domain" description="Telomerase activating protein Est1-like N-terminal" evidence="4">
    <location>
        <begin position="56"/>
        <end position="172"/>
    </location>
</feature>
<comment type="caution">
    <text evidence="5">The sequence shown here is derived from an EMBL/GenBank/DDBJ whole genome shotgun (WGS) entry which is preliminary data.</text>
</comment>
<evidence type="ECO:0000256" key="2">
    <source>
        <dbReference type="SAM" id="MobiDB-lite"/>
    </source>
</evidence>
<dbReference type="SUPFAM" id="SSF48452">
    <property type="entry name" value="TPR-like"/>
    <property type="match status" value="1"/>
</dbReference>
<protein>
    <recommendedName>
        <fullName evidence="1">Nonsense-mediated mRNA decay factor</fullName>
    </recommendedName>
</protein>
<dbReference type="Proteomes" id="UP001140513">
    <property type="component" value="Unassembled WGS sequence"/>
</dbReference>
<dbReference type="GeneID" id="80904633"/>
<feature type="compositionally biased region" description="Low complexity" evidence="2">
    <location>
        <begin position="753"/>
        <end position="768"/>
    </location>
</feature>
<dbReference type="GO" id="GO:0000184">
    <property type="term" value="P:nuclear-transcribed mRNA catabolic process, nonsense-mediated decay"/>
    <property type="evidence" value="ECO:0007669"/>
    <property type="project" value="UniProtKB-KW"/>
</dbReference>
<reference evidence="5" key="1">
    <citation type="submission" date="2022-10" db="EMBL/GenBank/DDBJ databases">
        <title>Tapping the CABI collections for fungal endophytes: first genome assemblies for Collariella, Neodidymelliopsis, Ascochyta clinopodiicola, Didymella pomorum, Didymosphaeria variabile, Neocosmospora piperis and Neocucurbitaria cava.</title>
        <authorList>
            <person name="Hill R."/>
        </authorList>
    </citation>
    <scope>NUCLEOTIDE SEQUENCE</scope>
    <source>
        <strain evidence="5">IMI 356815</strain>
    </source>
</reference>
<evidence type="ECO:0000313" key="6">
    <source>
        <dbReference type="Proteomes" id="UP001140513"/>
    </source>
</evidence>
<feature type="domain" description="DNA/RNA-binding" evidence="3">
    <location>
        <begin position="185"/>
        <end position="477"/>
    </location>
</feature>
<organism evidence="5 6">
    <name type="scientific">Didymosphaeria variabile</name>
    <dbReference type="NCBI Taxonomy" id="1932322"/>
    <lineage>
        <taxon>Eukaryota</taxon>
        <taxon>Fungi</taxon>
        <taxon>Dikarya</taxon>
        <taxon>Ascomycota</taxon>
        <taxon>Pezizomycotina</taxon>
        <taxon>Dothideomycetes</taxon>
        <taxon>Pleosporomycetidae</taxon>
        <taxon>Pleosporales</taxon>
        <taxon>Massarineae</taxon>
        <taxon>Didymosphaeriaceae</taxon>
        <taxon>Didymosphaeria</taxon>
    </lineage>
</organism>
<dbReference type="OrthoDB" id="69928at2759"/>
<sequence length="870" mass="96410">MLTDPSRRARAIEEQLIKLTESNAAGAELAALLQEYRVACENVLFADFQLASANQVEPQLWSAHLKVNTIFRKENRSLKKHAKERVVEFRKLQKNYLQFIKASQRFYRQYILNLDAQFEGIPELRKVACTWKDDASRTSNRQRIAASLKSQVLQSCYQTLIQLGDLSRYRETELGDEKERKWGPAIGYYNLAADIYPDSGHSHNQLAVIAREDGNHFRSVYHIYRSLASKHPYPQAQGNLELEFKRIVAAWEKGELINNHRTVDGTNSARALNAWFVRLHSKCYKGEDFKEHDELEGEVLSQLAVELKERSLEGVLQKIISINLAAEYFSTMQLQGPSPPKNVMKTYFYFLRLNVKTFFTLLQVMQPELERSSEGDDVNQNGERAPQLSDKITAVARRVLPGLRLYSTWFTRFWHVLNANIADTLTKVEVQELWKAYAATLTLLTSSFPTDQLPQDPSDSYMLEEDIETIGFQPLVSPETMRVWYRDGILKPKCTDVERSHPNVEMLMRVRDLLIDGLMLTQNPDAPLDLDGPRFIYREEGLPSELLASPHNRTDGSPMIPVEPVDFPLFPSQAPAAEDQKSHSVVAASETASTMAAKDSAMNQMVDDLVGPDEGLDPLPEEDENIPPTPPANTFEDTALVSDGTYGPATLSISDLVNTVQNYKKPNGSPAPVTPLLSTPMGRAASSSSMRGPANLPSLPDGQWNATSIWNRNYDGTPGPSSPSMPNNENDLRSSPMDGVRAPPGLSGHVRGDSATSFRSSDFSMSSTIPANRPVSGVQGGLGSGAAWGNPAASNWGPVYGNGAANGAYGHGVYGNGSAYGQQYDHRNGQYNQSLRASDYGLASPLLFNSSYIDPQHSSYGQTPPNGQGG</sequence>
<dbReference type="AlphaFoldDB" id="A0A9W8XVW9"/>
<keyword evidence="1" id="KW-0539">Nucleus</keyword>
<name>A0A9W8XVW9_9PLEO</name>
<dbReference type="Gene3D" id="1.25.40.10">
    <property type="entry name" value="Tetratricopeptide repeat domain"/>
    <property type="match status" value="1"/>
</dbReference>
<keyword evidence="1" id="KW-0866">Nonsense-mediated mRNA decay</keyword>
<comment type="subcellular location">
    <subcellularLocation>
        <location evidence="1">Nucleus</location>
    </subcellularLocation>
</comment>
<dbReference type="RefSeq" id="XP_056076740.1">
    <property type="nucleotide sequence ID" value="XM_056209918.1"/>
</dbReference>
<feature type="region of interest" description="Disordered" evidence="2">
    <location>
        <begin position="681"/>
        <end position="776"/>
    </location>
</feature>
<dbReference type="Pfam" id="PF10374">
    <property type="entry name" value="EST1"/>
    <property type="match status" value="1"/>
</dbReference>
<evidence type="ECO:0000259" key="3">
    <source>
        <dbReference type="Pfam" id="PF10373"/>
    </source>
</evidence>
<evidence type="ECO:0000259" key="4">
    <source>
        <dbReference type="Pfam" id="PF10374"/>
    </source>
</evidence>
<dbReference type="InterPro" id="IPR019458">
    <property type="entry name" value="Est1-like_N"/>
</dbReference>
<dbReference type="GO" id="GO:0005634">
    <property type="term" value="C:nucleus"/>
    <property type="evidence" value="ECO:0007669"/>
    <property type="project" value="UniProtKB-SubCell"/>
</dbReference>